<dbReference type="Gene3D" id="1.10.8.430">
    <property type="entry name" value="Helical domain of apoptotic protease-activating factors"/>
    <property type="match status" value="1"/>
</dbReference>
<dbReference type="SUPFAM" id="SSF52540">
    <property type="entry name" value="P-loop containing nucleoside triphosphate hydrolases"/>
    <property type="match status" value="1"/>
</dbReference>
<protein>
    <submittedName>
        <fullName evidence="11">Putative disease resistance protein</fullName>
    </submittedName>
</protein>
<evidence type="ECO:0000256" key="4">
    <source>
        <dbReference type="ARBA" id="ARBA00022741"/>
    </source>
</evidence>
<reference evidence="11" key="1">
    <citation type="submission" date="2020-09" db="EMBL/GenBank/DDBJ databases">
        <title>Genome-Enabled Discovery of Anthraquinone Biosynthesis in Senna tora.</title>
        <authorList>
            <person name="Kang S.-H."/>
            <person name="Pandey R.P."/>
            <person name="Lee C.-M."/>
            <person name="Sim J.-S."/>
            <person name="Jeong J.-T."/>
            <person name="Choi B.-S."/>
            <person name="Jung M."/>
            <person name="Ginzburg D."/>
            <person name="Zhao K."/>
            <person name="Won S.Y."/>
            <person name="Oh T.-J."/>
            <person name="Yu Y."/>
            <person name="Kim N.-H."/>
            <person name="Lee O.R."/>
            <person name="Lee T.-H."/>
            <person name="Bashyal P."/>
            <person name="Kim T.-S."/>
            <person name="Lee W.-H."/>
            <person name="Kawkins C."/>
            <person name="Kim C.-K."/>
            <person name="Kim J.S."/>
            <person name="Ahn B.O."/>
            <person name="Rhee S.Y."/>
            <person name="Sohng J.K."/>
        </authorList>
    </citation>
    <scope>NUCLEOTIDE SEQUENCE</scope>
    <source>
        <tissue evidence="11">Leaf</tissue>
    </source>
</reference>
<evidence type="ECO:0000256" key="5">
    <source>
        <dbReference type="ARBA" id="ARBA00022821"/>
    </source>
</evidence>
<dbReference type="PANTHER" id="PTHR33463">
    <property type="entry name" value="NB-ARC DOMAIN-CONTAINING PROTEIN-RELATED"/>
    <property type="match status" value="1"/>
</dbReference>
<evidence type="ECO:0000259" key="10">
    <source>
        <dbReference type="Pfam" id="PF23598"/>
    </source>
</evidence>
<evidence type="ECO:0000256" key="2">
    <source>
        <dbReference type="ARBA" id="ARBA00022614"/>
    </source>
</evidence>
<proteinExistence type="inferred from homology"/>
<dbReference type="AlphaFoldDB" id="A0A834TWG9"/>
<dbReference type="InterPro" id="IPR027417">
    <property type="entry name" value="P-loop_NTPase"/>
</dbReference>
<evidence type="ECO:0000256" key="6">
    <source>
        <dbReference type="ARBA" id="ARBA00022840"/>
    </source>
</evidence>
<evidence type="ECO:0000313" key="11">
    <source>
        <dbReference type="EMBL" id="KAF7827650.1"/>
    </source>
</evidence>
<dbReference type="PRINTS" id="PR00364">
    <property type="entry name" value="DISEASERSIST"/>
</dbReference>
<evidence type="ECO:0000256" key="7">
    <source>
        <dbReference type="SAM" id="MobiDB-lite"/>
    </source>
</evidence>
<dbReference type="SUPFAM" id="SSF52058">
    <property type="entry name" value="L domain-like"/>
    <property type="match status" value="1"/>
</dbReference>
<dbReference type="InterPro" id="IPR032675">
    <property type="entry name" value="LRR_dom_sf"/>
</dbReference>
<dbReference type="GO" id="GO:0043531">
    <property type="term" value="F:ADP binding"/>
    <property type="evidence" value="ECO:0007669"/>
    <property type="project" value="InterPro"/>
</dbReference>
<dbReference type="GO" id="GO:0005524">
    <property type="term" value="F:ATP binding"/>
    <property type="evidence" value="ECO:0007669"/>
    <property type="project" value="UniProtKB-KW"/>
</dbReference>
<evidence type="ECO:0000256" key="3">
    <source>
        <dbReference type="ARBA" id="ARBA00022737"/>
    </source>
</evidence>
<dbReference type="OrthoDB" id="664960at2759"/>
<name>A0A834TWG9_9FABA</name>
<dbReference type="FunFam" id="1.10.10.10:FF:000322">
    <property type="entry name" value="Probable disease resistance protein At1g63360"/>
    <property type="match status" value="1"/>
</dbReference>
<feature type="region of interest" description="Disordered" evidence="7">
    <location>
        <begin position="1"/>
        <end position="25"/>
    </location>
</feature>
<dbReference type="InterPro" id="IPR058922">
    <property type="entry name" value="WHD_DRP"/>
</dbReference>
<dbReference type="FunFam" id="3.40.50.300:FF:001091">
    <property type="entry name" value="Probable disease resistance protein At1g61300"/>
    <property type="match status" value="1"/>
</dbReference>
<feature type="domain" description="Disease resistance protein winged helix" evidence="9">
    <location>
        <begin position="477"/>
        <end position="543"/>
    </location>
</feature>
<keyword evidence="5" id="KW-0611">Plant defense</keyword>
<dbReference type="InterPro" id="IPR042197">
    <property type="entry name" value="Apaf_helical"/>
</dbReference>
<dbReference type="Gene3D" id="3.40.50.300">
    <property type="entry name" value="P-loop containing nucleotide triphosphate hydrolases"/>
    <property type="match status" value="1"/>
</dbReference>
<sequence>MADFEIIDLTDSPPSSPPPRSRSIRRRSRRILSFRASASSRTILFKIIRRPNENPSSNSEYLTRHVVPWIPPTLTGQISQAVNEFHSTMHGGEIWTQHEHEEFVKGLGNCGELQRISQDVNTRLRQAETMADMSRTREIHGWIQSVNALEQVIQDIIQAATTLSKSNCLPRYTIGKKVAKAQDCVRELMSRGQKFDNGTNLVYELPREPADEMPVAKTVGMDLMLKKVWDSIEEEDVNMIGLYGMGGSGKTTLMKKLNNEFAKRRHDFALVIWVVVSKDRNTDRIMEDIRQKCRIGDMNWNNRSKDEKATEIYRVMKQKRFILLLDDIWEELDLLSVGVPQPNEANQSKILFTTRLENVCDQMQAKKLKVECLTEKEAFDLFCIKVGEETLNSHPDIRVLARELAQECKGLPLALITVGRAMAGRRNPQAWKHAITELKSFPSKVSGMEKEVFSTLKFSYDSLPTDIDKICFLYCALFPEDRTIYVPRLIRFWIGEGFLKEHDSIHDAYNHGEDIVERLKLACLLEGEEFLWIKMHDVIRDMALWLARDEDQDKNKVLVQGEALGSSHTITNNLEISEMTQRISIMYAKGDHWDVPTCPNLLSLIVWGNDCNVDFSNVHFLSNLKVLSLRMERMSTLPAEIGQLIHLEYLELSEMHIKERLPIEMKNLKSLRVLLLEYVHFSLEIIPLEVISNLKRLRVFSFIESRFKEWKSSLQKMKSMLFSAVHLTHHTLEKSFLEQLELLPLLEDLSITLETSMGIKKLLSSTKLQRCVRLMGLYQYQKAAINATFLPSVTRMQHLERITLVGLQDNMRESSINHPFPKLRWVTILDCHNITHLTWLKHAPLLDYLIVENCKLIEQVIKEDDVDDDILLNLRYISLRNLPLLRSLNKKALPFPMLQYINVMECPNFKKLPLDSNSARSRLRAIWGEKQWWDNLEWEDQAIKVQFCSKFKD</sequence>
<dbReference type="InterPro" id="IPR050905">
    <property type="entry name" value="Plant_NBS-LRR"/>
</dbReference>
<keyword evidence="12" id="KW-1185">Reference proteome</keyword>
<keyword evidence="3" id="KW-0677">Repeat</keyword>
<dbReference type="Pfam" id="PF00931">
    <property type="entry name" value="NB-ARC"/>
    <property type="match status" value="1"/>
</dbReference>
<organism evidence="11 12">
    <name type="scientific">Senna tora</name>
    <dbReference type="NCBI Taxonomy" id="362788"/>
    <lineage>
        <taxon>Eukaryota</taxon>
        <taxon>Viridiplantae</taxon>
        <taxon>Streptophyta</taxon>
        <taxon>Embryophyta</taxon>
        <taxon>Tracheophyta</taxon>
        <taxon>Spermatophyta</taxon>
        <taxon>Magnoliopsida</taxon>
        <taxon>eudicotyledons</taxon>
        <taxon>Gunneridae</taxon>
        <taxon>Pentapetalae</taxon>
        <taxon>rosids</taxon>
        <taxon>fabids</taxon>
        <taxon>Fabales</taxon>
        <taxon>Fabaceae</taxon>
        <taxon>Caesalpinioideae</taxon>
        <taxon>Cassia clade</taxon>
        <taxon>Senna</taxon>
    </lineage>
</organism>
<keyword evidence="4" id="KW-0547">Nucleotide-binding</keyword>
<dbReference type="Gene3D" id="3.80.10.10">
    <property type="entry name" value="Ribonuclease Inhibitor"/>
    <property type="match status" value="1"/>
</dbReference>
<dbReference type="Proteomes" id="UP000634136">
    <property type="component" value="Unassembled WGS sequence"/>
</dbReference>
<comment type="caution">
    <text evidence="11">The sequence shown here is derived from an EMBL/GenBank/DDBJ whole genome shotgun (WGS) entry which is preliminary data.</text>
</comment>
<dbReference type="EMBL" id="JAAIUW010000006">
    <property type="protein sequence ID" value="KAF7827650.1"/>
    <property type="molecule type" value="Genomic_DNA"/>
</dbReference>
<evidence type="ECO:0000259" key="8">
    <source>
        <dbReference type="Pfam" id="PF00931"/>
    </source>
</evidence>
<accession>A0A834TWG9</accession>
<dbReference type="GO" id="GO:0006952">
    <property type="term" value="P:defense response"/>
    <property type="evidence" value="ECO:0007669"/>
    <property type="project" value="UniProtKB-KW"/>
</dbReference>
<evidence type="ECO:0000313" key="12">
    <source>
        <dbReference type="Proteomes" id="UP000634136"/>
    </source>
</evidence>
<feature type="domain" description="Disease resistance R13L4/SHOC-2-like LRR" evidence="10">
    <location>
        <begin position="609"/>
        <end position="796"/>
    </location>
</feature>
<dbReference type="InterPro" id="IPR055414">
    <property type="entry name" value="LRR_R13L4/SHOC2-like"/>
</dbReference>
<comment type="similarity">
    <text evidence="1">Belongs to the disease resistance NB-LRR family.</text>
</comment>
<evidence type="ECO:0000259" key="9">
    <source>
        <dbReference type="Pfam" id="PF23559"/>
    </source>
</evidence>
<keyword evidence="2" id="KW-0433">Leucine-rich repeat</keyword>
<dbReference type="InterPro" id="IPR002182">
    <property type="entry name" value="NB-ARC"/>
</dbReference>
<dbReference type="Pfam" id="PF23559">
    <property type="entry name" value="WHD_DRP"/>
    <property type="match status" value="1"/>
</dbReference>
<gene>
    <name evidence="11" type="ORF">G2W53_018814</name>
</gene>
<keyword evidence="6" id="KW-0067">ATP-binding</keyword>
<dbReference type="PANTHER" id="PTHR33463:SF220">
    <property type="entry name" value="NB-ARC DOMAIN-CONTAINING PROTEIN"/>
    <property type="match status" value="1"/>
</dbReference>
<evidence type="ECO:0000256" key="1">
    <source>
        <dbReference type="ARBA" id="ARBA00008894"/>
    </source>
</evidence>
<dbReference type="FunFam" id="1.10.8.430:FF:000003">
    <property type="entry name" value="Probable disease resistance protein At5g66910"/>
    <property type="match status" value="1"/>
</dbReference>
<dbReference type="Pfam" id="PF23598">
    <property type="entry name" value="LRR_14"/>
    <property type="match status" value="1"/>
</dbReference>
<feature type="domain" description="NB-ARC" evidence="8">
    <location>
        <begin position="224"/>
        <end position="391"/>
    </location>
</feature>